<evidence type="ECO:0000313" key="3">
    <source>
        <dbReference type="Proteomes" id="UP000029646"/>
    </source>
</evidence>
<dbReference type="InterPro" id="IPR052706">
    <property type="entry name" value="Membrane-Transporter-like"/>
</dbReference>
<reference evidence="2 3" key="1">
    <citation type="journal article" date="2014" name="Genome Announc.">
        <title>Draft Genome Sequence of Marine Flavobacterium Jejuia pallidilutea Strain 11shimoA1 and Pigmentation Mutants.</title>
        <authorList>
            <person name="Takatani N."/>
            <person name="Nakanishi M."/>
            <person name="Meirelles P."/>
            <person name="Mino S."/>
            <person name="Suda W."/>
            <person name="Oshima K."/>
            <person name="Hattori M."/>
            <person name="Ohkuma M."/>
            <person name="Hosokawa M."/>
            <person name="Miyashita K."/>
            <person name="Thompson F.L."/>
            <person name="Niwa A."/>
            <person name="Sawabe T."/>
            <person name="Sawabe T."/>
        </authorList>
    </citation>
    <scope>NUCLEOTIDE SEQUENCE [LARGE SCALE GENOMIC DNA]</scope>
    <source>
        <strain evidence="3">JCM19302</strain>
    </source>
</reference>
<dbReference type="CDD" id="cd07042">
    <property type="entry name" value="STAS_SulP_like_sulfate_transporter"/>
    <property type="match status" value="1"/>
</dbReference>
<feature type="domain" description="STAS" evidence="1">
    <location>
        <begin position="1"/>
        <end position="79"/>
    </location>
</feature>
<dbReference type="SUPFAM" id="SSF52091">
    <property type="entry name" value="SpoIIaa-like"/>
    <property type="match status" value="1"/>
</dbReference>
<dbReference type="PANTHER" id="PTHR43310:SF1">
    <property type="entry name" value="SULFATE TRANSPORTER YBAR-RELATED"/>
    <property type="match status" value="1"/>
</dbReference>
<dbReference type="Gene3D" id="3.30.750.24">
    <property type="entry name" value="STAS domain"/>
    <property type="match status" value="1"/>
</dbReference>
<dbReference type="InterPro" id="IPR036513">
    <property type="entry name" value="STAS_dom_sf"/>
</dbReference>
<evidence type="ECO:0000313" key="2">
    <source>
        <dbReference type="EMBL" id="GAL71627.1"/>
    </source>
</evidence>
<protein>
    <submittedName>
        <fullName evidence="2">Sulfate permease</fullName>
    </submittedName>
</protein>
<sequence length="119" mass="13757">MKDDGTKIYEIWGPLFFGSIKAFNDKFDVKNDPDNVEIDFVESRVSDHSALEAIFNLVEKYEAAGKTIKLKHLSEDCKVLLYKANPKFREVIIEDIDDPRYHLAENPEAFPKSLSEYKL</sequence>
<proteinExistence type="predicted"/>
<dbReference type="Proteomes" id="UP000029646">
    <property type="component" value="Unassembled WGS sequence"/>
</dbReference>
<dbReference type="EMBL" id="BBNS01000014">
    <property type="protein sequence ID" value="GAL71627.1"/>
    <property type="molecule type" value="Genomic_DNA"/>
</dbReference>
<dbReference type="PROSITE" id="PS50801">
    <property type="entry name" value="STAS"/>
    <property type="match status" value="1"/>
</dbReference>
<dbReference type="AlphaFoldDB" id="A0A090WW79"/>
<accession>A0A090WW79</accession>
<gene>
    <name evidence="2" type="ORF">JCM19302_3117</name>
</gene>
<dbReference type="PANTHER" id="PTHR43310">
    <property type="entry name" value="SULFATE TRANSPORTER YBAR-RELATED"/>
    <property type="match status" value="1"/>
</dbReference>
<organism evidence="2 3">
    <name type="scientific">Jejuia pallidilutea</name>
    <dbReference type="NCBI Taxonomy" id="504487"/>
    <lineage>
        <taxon>Bacteria</taxon>
        <taxon>Pseudomonadati</taxon>
        <taxon>Bacteroidota</taxon>
        <taxon>Flavobacteriia</taxon>
        <taxon>Flavobacteriales</taxon>
        <taxon>Flavobacteriaceae</taxon>
        <taxon>Jejuia</taxon>
    </lineage>
</organism>
<dbReference type="InterPro" id="IPR002645">
    <property type="entry name" value="STAS_dom"/>
</dbReference>
<comment type="caution">
    <text evidence="2">The sequence shown here is derived from an EMBL/GenBank/DDBJ whole genome shotgun (WGS) entry which is preliminary data.</text>
</comment>
<name>A0A090WW79_9FLAO</name>
<dbReference type="Pfam" id="PF01740">
    <property type="entry name" value="STAS"/>
    <property type="match status" value="1"/>
</dbReference>
<evidence type="ECO:0000259" key="1">
    <source>
        <dbReference type="PROSITE" id="PS50801"/>
    </source>
</evidence>